<name>A0A939PDS5_9ACTN</name>
<dbReference type="AlphaFoldDB" id="A0A939PDS5"/>
<dbReference type="Proteomes" id="UP000669179">
    <property type="component" value="Unassembled WGS sequence"/>
</dbReference>
<dbReference type="InterPro" id="IPR011659">
    <property type="entry name" value="WD40"/>
</dbReference>
<comment type="caution">
    <text evidence="1">The sequence shown here is derived from an EMBL/GenBank/DDBJ whole genome shotgun (WGS) entry which is preliminary data.</text>
</comment>
<protein>
    <submittedName>
        <fullName evidence="1">PD40 domain-containing protein</fullName>
    </submittedName>
</protein>
<proteinExistence type="predicted"/>
<accession>A0A939PDS5</accession>
<dbReference type="SUPFAM" id="SSF69304">
    <property type="entry name" value="Tricorn protease N-terminal domain"/>
    <property type="match status" value="1"/>
</dbReference>
<organism evidence="1 2">
    <name type="scientific">Actinomadura barringtoniae</name>
    <dbReference type="NCBI Taxonomy" id="1427535"/>
    <lineage>
        <taxon>Bacteria</taxon>
        <taxon>Bacillati</taxon>
        <taxon>Actinomycetota</taxon>
        <taxon>Actinomycetes</taxon>
        <taxon>Streptosporangiales</taxon>
        <taxon>Thermomonosporaceae</taxon>
        <taxon>Actinomadura</taxon>
    </lineage>
</organism>
<keyword evidence="2" id="KW-1185">Reference proteome</keyword>
<dbReference type="InterPro" id="IPR011042">
    <property type="entry name" value="6-blade_b-propeller_TolB-like"/>
</dbReference>
<evidence type="ECO:0000313" key="1">
    <source>
        <dbReference type="EMBL" id="MBO2447394.1"/>
    </source>
</evidence>
<reference evidence="1" key="1">
    <citation type="submission" date="2021-03" db="EMBL/GenBank/DDBJ databases">
        <authorList>
            <person name="Kanchanasin P."/>
            <person name="Saeng-In P."/>
            <person name="Phongsopitanun W."/>
            <person name="Yuki M."/>
            <person name="Kudo T."/>
            <person name="Ohkuma M."/>
            <person name="Tanasupawat S."/>
        </authorList>
    </citation>
    <scope>NUCLEOTIDE SEQUENCE</scope>
    <source>
        <strain evidence="1">GKU 128</strain>
    </source>
</reference>
<dbReference type="RefSeq" id="WP_208255054.1">
    <property type="nucleotide sequence ID" value="NZ_JAGEOJ010000004.1"/>
</dbReference>
<dbReference type="Pfam" id="PF07676">
    <property type="entry name" value="PD40"/>
    <property type="match status" value="1"/>
</dbReference>
<evidence type="ECO:0000313" key="2">
    <source>
        <dbReference type="Proteomes" id="UP000669179"/>
    </source>
</evidence>
<dbReference type="Gene3D" id="2.120.10.30">
    <property type="entry name" value="TolB, C-terminal domain"/>
    <property type="match status" value="1"/>
</dbReference>
<sequence length="326" mass="34869">MLKTRLTVLLAAIIVLAVIATGYTMHAAGRQDSGGGRSGAFNLRTPGQLVFRDTEMGPNKDHLAAVPASDPGAARAVSDVACARFYAAAGTGVCLRNKPGLTPAYEAVILDASLHETHRYPGTGIPSRARVSADGRMAAWTVFVSGDSYGGPFSTRTSILDTRTGHLISSLEDFSITKDGSSYRSPDVNYWGVTFADDDRFYATLATKGKTYLVQGEVGARRVRTLHENVECPSLSPDGTRVVYKKKVRSVSSGSPWRLYALSLKTMKETPLAEPRNIDDQAVWLNDTSVVYALPGDFGTDLWTIPADGTGAPRELVGRALAPALS</sequence>
<dbReference type="EMBL" id="JAGEOJ010000004">
    <property type="protein sequence ID" value="MBO2447394.1"/>
    <property type="molecule type" value="Genomic_DNA"/>
</dbReference>
<gene>
    <name evidence="1" type="ORF">J4573_09880</name>
</gene>